<protein>
    <recommendedName>
        <fullName evidence="17">Probable peptidoglycan glycosyltransferase FtsW</fullName>
        <ecNumber evidence="19">2.4.99.28</ecNumber>
    </recommendedName>
    <alternativeName>
        <fullName evidence="18">Cell division protein FtsW</fullName>
    </alternativeName>
    <alternativeName>
        <fullName evidence="15">Cell wall polymerase</fullName>
    </alternativeName>
    <alternativeName>
        <fullName evidence="14">Peptidoglycan polymerase</fullName>
    </alternativeName>
</protein>
<reference evidence="22 23" key="1">
    <citation type="journal article" date="2015" name="Nature">
        <title>rRNA introns, odd ribosomes, and small enigmatic genomes across a large radiation of phyla.</title>
        <authorList>
            <person name="Brown C.T."/>
            <person name="Hug L.A."/>
            <person name="Thomas B.C."/>
            <person name="Sharon I."/>
            <person name="Castelle C.J."/>
            <person name="Singh A."/>
            <person name="Wilkins M.J."/>
            <person name="Williams K.H."/>
            <person name="Banfield J.F."/>
        </authorList>
    </citation>
    <scope>NUCLEOTIDE SEQUENCE [LARGE SCALE GENOMIC DNA]</scope>
</reference>
<evidence type="ECO:0000256" key="3">
    <source>
        <dbReference type="ARBA" id="ARBA00022475"/>
    </source>
</evidence>
<evidence type="ECO:0000256" key="18">
    <source>
        <dbReference type="ARBA" id="ARBA00041418"/>
    </source>
</evidence>
<comment type="catalytic activity">
    <reaction evidence="20">
        <text>[GlcNAc-(1-&gt;4)-Mur2Ac(oyl-L-Ala-gamma-D-Glu-L-Lys-D-Ala-D-Ala)](n)-di-trans,octa-cis-undecaprenyl diphosphate + beta-D-GlcNAc-(1-&gt;4)-Mur2Ac(oyl-L-Ala-gamma-D-Glu-L-Lys-D-Ala-D-Ala)-di-trans,octa-cis-undecaprenyl diphosphate = [GlcNAc-(1-&gt;4)-Mur2Ac(oyl-L-Ala-gamma-D-Glu-L-Lys-D-Ala-D-Ala)](n+1)-di-trans,octa-cis-undecaprenyl diphosphate + di-trans,octa-cis-undecaprenyl diphosphate + H(+)</text>
        <dbReference type="Rhea" id="RHEA:23708"/>
        <dbReference type="Rhea" id="RHEA-COMP:9602"/>
        <dbReference type="Rhea" id="RHEA-COMP:9603"/>
        <dbReference type="ChEBI" id="CHEBI:15378"/>
        <dbReference type="ChEBI" id="CHEBI:58405"/>
        <dbReference type="ChEBI" id="CHEBI:60033"/>
        <dbReference type="ChEBI" id="CHEBI:78435"/>
        <dbReference type="EC" id="2.4.99.28"/>
    </reaction>
</comment>
<evidence type="ECO:0000256" key="19">
    <source>
        <dbReference type="ARBA" id="ARBA00044770"/>
    </source>
</evidence>
<evidence type="ECO:0000256" key="10">
    <source>
        <dbReference type="ARBA" id="ARBA00022989"/>
    </source>
</evidence>
<evidence type="ECO:0000256" key="15">
    <source>
        <dbReference type="ARBA" id="ARBA00033270"/>
    </source>
</evidence>
<keyword evidence="12" id="KW-0131">Cell cycle</keyword>
<evidence type="ECO:0000313" key="22">
    <source>
        <dbReference type="EMBL" id="KKR88069.1"/>
    </source>
</evidence>
<dbReference type="Pfam" id="PF01098">
    <property type="entry name" value="FTSW_RODA_SPOVE"/>
    <property type="match status" value="1"/>
</dbReference>
<dbReference type="EC" id="2.4.99.28" evidence="19"/>
<feature type="transmembrane region" description="Helical" evidence="21">
    <location>
        <begin position="168"/>
        <end position="184"/>
    </location>
</feature>
<dbReference type="AlphaFoldDB" id="A0A0G0UGS3"/>
<evidence type="ECO:0000256" key="11">
    <source>
        <dbReference type="ARBA" id="ARBA00023136"/>
    </source>
</evidence>
<evidence type="ECO:0000256" key="1">
    <source>
        <dbReference type="ARBA" id="ARBA00004651"/>
    </source>
</evidence>
<feature type="transmembrane region" description="Helical" evidence="21">
    <location>
        <begin position="306"/>
        <end position="328"/>
    </location>
</feature>
<feature type="transmembrane region" description="Helical" evidence="21">
    <location>
        <begin position="54"/>
        <end position="72"/>
    </location>
</feature>
<gene>
    <name evidence="22" type="ORF">UU34_C0001G0066</name>
</gene>
<evidence type="ECO:0000256" key="17">
    <source>
        <dbReference type="ARBA" id="ARBA00041185"/>
    </source>
</evidence>
<dbReference type="InterPro" id="IPR001182">
    <property type="entry name" value="FtsW/RodA"/>
</dbReference>
<name>A0A0G0UGS3_9BACT</name>
<evidence type="ECO:0000256" key="6">
    <source>
        <dbReference type="ARBA" id="ARBA00022679"/>
    </source>
</evidence>
<evidence type="ECO:0000256" key="2">
    <source>
        <dbReference type="ARBA" id="ARBA00004752"/>
    </source>
</evidence>
<organism evidence="22 23">
    <name type="scientific">Candidatus Curtissbacteria bacterium GW2011_GWA1_41_11</name>
    <dbReference type="NCBI Taxonomy" id="1618409"/>
    <lineage>
        <taxon>Bacteria</taxon>
        <taxon>Candidatus Curtissiibacteriota</taxon>
    </lineage>
</organism>
<accession>A0A0G0UGS3</accession>
<dbReference type="EMBL" id="LCAG01000001">
    <property type="protein sequence ID" value="KKR88069.1"/>
    <property type="molecule type" value="Genomic_DNA"/>
</dbReference>
<dbReference type="GO" id="GO:0008955">
    <property type="term" value="F:peptidoglycan glycosyltransferase activity"/>
    <property type="evidence" value="ECO:0007669"/>
    <property type="project" value="UniProtKB-EC"/>
</dbReference>
<evidence type="ECO:0000256" key="21">
    <source>
        <dbReference type="SAM" id="Phobius"/>
    </source>
</evidence>
<dbReference type="PANTHER" id="PTHR30474">
    <property type="entry name" value="CELL CYCLE PROTEIN"/>
    <property type="match status" value="1"/>
</dbReference>
<evidence type="ECO:0000256" key="20">
    <source>
        <dbReference type="ARBA" id="ARBA00049902"/>
    </source>
</evidence>
<dbReference type="InterPro" id="IPR013437">
    <property type="entry name" value="FtsW"/>
</dbReference>
<dbReference type="GO" id="GO:0051301">
    <property type="term" value="P:cell division"/>
    <property type="evidence" value="ECO:0007669"/>
    <property type="project" value="UniProtKB-KW"/>
</dbReference>
<keyword evidence="13" id="KW-0961">Cell wall biogenesis/degradation</keyword>
<keyword evidence="8" id="KW-0133">Cell shape</keyword>
<evidence type="ECO:0000313" key="23">
    <source>
        <dbReference type="Proteomes" id="UP000034854"/>
    </source>
</evidence>
<keyword evidence="11 21" id="KW-0472">Membrane</keyword>
<keyword evidence="3" id="KW-1003">Cell membrane</keyword>
<keyword evidence="10 21" id="KW-1133">Transmembrane helix</keyword>
<evidence type="ECO:0000256" key="16">
    <source>
        <dbReference type="ARBA" id="ARBA00038053"/>
    </source>
</evidence>
<dbReference type="GO" id="GO:0032153">
    <property type="term" value="C:cell division site"/>
    <property type="evidence" value="ECO:0007669"/>
    <property type="project" value="TreeGrafter"/>
</dbReference>
<feature type="transmembrane region" description="Helical" evidence="21">
    <location>
        <begin position="190"/>
        <end position="209"/>
    </location>
</feature>
<feature type="transmembrane region" description="Helical" evidence="21">
    <location>
        <begin position="230"/>
        <end position="249"/>
    </location>
</feature>
<feature type="transmembrane region" description="Helical" evidence="21">
    <location>
        <begin position="269"/>
        <end position="294"/>
    </location>
</feature>
<dbReference type="GO" id="GO:0071555">
    <property type="term" value="P:cell wall organization"/>
    <property type="evidence" value="ECO:0007669"/>
    <property type="project" value="UniProtKB-KW"/>
</dbReference>
<feature type="transmembrane region" description="Helical" evidence="21">
    <location>
        <begin position="142"/>
        <end position="163"/>
    </location>
</feature>
<feature type="transmembrane region" description="Helical" evidence="21">
    <location>
        <begin position="79"/>
        <end position="98"/>
    </location>
</feature>
<sequence>MKSRTSFYKSQNAPIDIWLILATFILIIFGLIAIYDSSVVTAFRDLFYYFKNQLAWATLGFMALSFFSFFDYHKLIKLGPVLLAVGSILLIAVLIPFIGTEVLGARRWISIQDLTFQPSEFVKLAVIFYTTHIMSKFKDYKIGLFDSVLVYFLPVLLVTALVVVQPDLGTALIFTALAMIIYFASGAPLWHFLLALPTLASAALVAVLLQPYRLNRLKAFLDPAFDPAGASYQINQIVIAIAAGGLFGVGLGSARSKFEFIPEVHNDAIFAVIAEEVGFIGALLLIFIILFLISRAIKIAKETSDYSGKILAVGLASLLAVQSLFNIASNVALVPLTGVPLPFISYGGSSLFVTLASIGILINIKRRS</sequence>
<dbReference type="GO" id="GO:0009252">
    <property type="term" value="P:peptidoglycan biosynthetic process"/>
    <property type="evidence" value="ECO:0007669"/>
    <property type="project" value="UniProtKB-KW"/>
</dbReference>
<evidence type="ECO:0000256" key="7">
    <source>
        <dbReference type="ARBA" id="ARBA00022692"/>
    </source>
</evidence>
<dbReference type="Proteomes" id="UP000034854">
    <property type="component" value="Unassembled WGS sequence"/>
</dbReference>
<evidence type="ECO:0000256" key="5">
    <source>
        <dbReference type="ARBA" id="ARBA00022676"/>
    </source>
</evidence>
<evidence type="ECO:0000256" key="8">
    <source>
        <dbReference type="ARBA" id="ARBA00022960"/>
    </source>
</evidence>
<feature type="transmembrane region" description="Helical" evidence="21">
    <location>
        <begin position="12"/>
        <end position="34"/>
    </location>
</feature>
<dbReference type="GO" id="GO:0015648">
    <property type="term" value="F:lipid-linked peptidoglycan transporter activity"/>
    <property type="evidence" value="ECO:0007669"/>
    <property type="project" value="TreeGrafter"/>
</dbReference>
<proteinExistence type="inferred from homology"/>
<comment type="subcellular location">
    <subcellularLocation>
        <location evidence="1">Cell membrane</location>
        <topology evidence="1">Multi-pass membrane protein</topology>
    </subcellularLocation>
</comment>
<comment type="caution">
    <text evidence="22">The sequence shown here is derived from an EMBL/GenBank/DDBJ whole genome shotgun (WGS) entry which is preliminary data.</text>
</comment>
<evidence type="ECO:0000256" key="13">
    <source>
        <dbReference type="ARBA" id="ARBA00023316"/>
    </source>
</evidence>
<evidence type="ECO:0000256" key="4">
    <source>
        <dbReference type="ARBA" id="ARBA00022618"/>
    </source>
</evidence>
<keyword evidence="7 21" id="KW-0812">Transmembrane</keyword>
<dbReference type="PANTHER" id="PTHR30474:SF2">
    <property type="entry name" value="PEPTIDOGLYCAN GLYCOSYLTRANSFERASE FTSW-RELATED"/>
    <property type="match status" value="1"/>
</dbReference>
<dbReference type="GO" id="GO:0005886">
    <property type="term" value="C:plasma membrane"/>
    <property type="evidence" value="ECO:0007669"/>
    <property type="project" value="UniProtKB-SubCell"/>
</dbReference>
<dbReference type="NCBIfam" id="TIGR02614">
    <property type="entry name" value="ftsW"/>
    <property type="match status" value="1"/>
</dbReference>
<keyword evidence="4" id="KW-0132">Cell division</keyword>
<comment type="pathway">
    <text evidence="2">Cell wall biogenesis; peptidoglycan biosynthesis.</text>
</comment>
<keyword evidence="6" id="KW-0808">Transferase</keyword>
<dbReference type="PATRIC" id="fig|1618409.3.peg.68"/>
<keyword evidence="5" id="KW-0328">Glycosyltransferase</keyword>
<keyword evidence="9" id="KW-0573">Peptidoglycan synthesis</keyword>
<comment type="similarity">
    <text evidence="16">Belongs to the SEDS family. FtsW subfamily.</text>
</comment>
<dbReference type="GO" id="GO:0008360">
    <property type="term" value="P:regulation of cell shape"/>
    <property type="evidence" value="ECO:0007669"/>
    <property type="project" value="UniProtKB-KW"/>
</dbReference>
<evidence type="ECO:0000256" key="14">
    <source>
        <dbReference type="ARBA" id="ARBA00032370"/>
    </source>
</evidence>
<evidence type="ECO:0000256" key="12">
    <source>
        <dbReference type="ARBA" id="ARBA00023306"/>
    </source>
</evidence>
<evidence type="ECO:0000256" key="9">
    <source>
        <dbReference type="ARBA" id="ARBA00022984"/>
    </source>
</evidence>
<feature type="transmembrane region" description="Helical" evidence="21">
    <location>
        <begin position="343"/>
        <end position="364"/>
    </location>
</feature>